<name>A0ABT5EXC7_9BACT</name>
<evidence type="ECO:0000256" key="6">
    <source>
        <dbReference type="SAM" id="Phobius"/>
    </source>
</evidence>
<dbReference type="EMBL" id="JAQNDO010000001">
    <property type="protein sequence ID" value="MDC0745451.1"/>
    <property type="molecule type" value="Genomic_DNA"/>
</dbReference>
<dbReference type="Pfam" id="PF00654">
    <property type="entry name" value="Voltage_CLC"/>
    <property type="match status" value="1"/>
</dbReference>
<evidence type="ECO:0000256" key="2">
    <source>
        <dbReference type="ARBA" id="ARBA00022692"/>
    </source>
</evidence>
<evidence type="ECO:0000313" key="8">
    <source>
        <dbReference type="Proteomes" id="UP001221411"/>
    </source>
</evidence>
<dbReference type="Gene3D" id="1.10.3080.10">
    <property type="entry name" value="Clc chloride channel"/>
    <property type="match status" value="1"/>
</dbReference>
<keyword evidence="3 6" id="KW-1133">Transmembrane helix</keyword>
<evidence type="ECO:0000313" key="7">
    <source>
        <dbReference type="EMBL" id="MDC0745451.1"/>
    </source>
</evidence>
<keyword evidence="8" id="KW-1185">Reference proteome</keyword>
<feature type="transmembrane region" description="Helical" evidence="6">
    <location>
        <begin position="214"/>
        <end position="237"/>
    </location>
</feature>
<feature type="transmembrane region" description="Helical" evidence="6">
    <location>
        <begin position="249"/>
        <end position="269"/>
    </location>
</feature>
<dbReference type="SUPFAM" id="SSF81340">
    <property type="entry name" value="Clc chloride channel"/>
    <property type="match status" value="1"/>
</dbReference>
<evidence type="ECO:0000256" key="4">
    <source>
        <dbReference type="ARBA" id="ARBA00023136"/>
    </source>
</evidence>
<feature type="transmembrane region" description="Helical" evidence="6">
    <location>
        <begin position="289"/>
        <end position="310"/>
    </location>
</feature>
<dbReference type="InterPro" id="IPR014743">
    <property type="entry name" value="Cl-channel_core"/>
</dbReference>
<reference evidence="7 8" key="1">
    <citation type="submission" date="2022-11" db="EMBL/GenBank/DDBJ databases">
        <title>Minimal conservation of predation-associated metabolite biosynthetic gene clusters underscores biosynthetic potential of Myxococcota including descriptions for ten novel species: Archangium lansinium sp. nov., Myxococcus landrumus sp. nov., Nannocystis bai.</title>
        <authorList>
            <person name="Ahearne A."/>
            <person name="Stevens C."/>
            <person name="Dowd S."/>
        </authorList>
    </citation>
    <scope>NUCLEOTIDE SEQUENCE [LARGE SCALE GENOMIC DNA]</scope>
    <source>
        <strain evidence="7 8">RJM3</strain>
    </source>
</reference>
<gene>
    <name evidence="7" type="ORF">POL67_29230</name>
</gene>
<dbReference type="InterPro" id="IPR050368">
    <property type="entry name" value="ClC-type_chloride_channel"/>
</dbReference>
<dbReference type="Proteomes" id="UP001221411">
    <property type="component" value="Unassembled WGS sequence"/>
</dbReference>
<dbReference type="InterPro" id="IPR001807">
    <property type="entry name" value="ClC"/>
</dbReference>
<dbReference type="PRINTS" id="PR00762">
    <property type="entry name" value="CLCHANNEL"/>
</dbReference>
<proteinExistence type="predicted"/>
<dbReference type="PROSITE" id="PS51257">
    <property type="entry name" value="PROKAR_LIPOPROTEIN"/>
    <property type="match status" value="1"/>
</dbReference>
<evidence type="ECO:0000256" key="3">
    <source>
        <dbReference type="ARBA" id="ARBA00022989"/>
    </source>
</evidence>
<feature type="compositionally biased region" description="Basic and acidic residues" evidence="5">
    <location>
        <begin position="419"/>
        <end position="429"/>
    </location>
</feature>
<organism evidence="7 8">
    <name type="scientific">Polyangium mundeleinium</name>
    <dbReference type="NCBI Taxonomy" id="2995306"/>
    <lineage>
        <taxon>Bacteria</taxon>
        <taxon>Pseudomonadati</taxon>
        <taxon>Myxococcota</taxon>
        <taxon>Polyangia</taxon>
        <taxon>Polyangiales</taxon>
        <taxon>Polyangiaceae</taxon>
        <taxon>Polyangium</taxon>
    </lineage>
</organism>
<feature type="transmembrane region" description="Helical" evidence="6">
    <location>
        <begin position="140"/>
        <end position="164"/>
    </location>
</feature>
<keyword evidence="2 6" id="KW-0812">Transmembrane</keyword>
<feature type="region of interest" description="Disordered" evidence="5">
    <location>
        <begin position="419"/>
        <end position="450"/>
    </location>
</feature>
<protein>
    <submittedName>
        <fullName evidence="7">Chloride channel protein</fullName>
    </submittedName>
</protein>
<evidence type="ECO:0000256" key="5">
    <source>
        <dbReference type="SAM" id="MobiDB-lite"/>
    </source>
</evidence>
<dbReference type="RefSeq" id="WP_271922963.1">
    <property type="nucleotide sequence ID" value="NZ_JAQNDO010000001.1"/>
</dbReference>
<sequence length="450" mass="48174">MTWRRFSTFVQWIVLGACVGVLCGGASALFLHLLEKASEVRTGHEIVVYTLPLAGLIIGWVYERFGKPIKAGSNLIIDTIHDGGPEIPLRMAPMVLIGTVLPHLFGGSAGREGTAVQMGASLADALAYRLGLTQEVRKQLLAAGVAGGFGSVFGTPIAGTVFGLEFITLGRIEYNALVPALVASVVGDMTTRWLGIGHTHYPAPPHVPLSSLLLLKWLLFAVAIAASTTIFIELTHFIKRQMEKRIPRLPFRMMLGGVVVVAMWQLIGMSDYLGLGVPMIVRSFEDPELPVYAFAAKLLFTAVTLGAGFLGGEVTPLFFVGAALGNALSGPLGLPLPLCAGVGLAAMFASASNTPLALSMMAMELLGANVFPHVAVVCVLSYLLAGHRSIYPAQRLWQRKDGSRLFRPIPLRDLDEVEQERKSGFHDMHPTVGQQADGLSSAAQPHAHDR</sequence>
<dbReference type="PANTHER" id="PTHR43427">
    <property type="entry name" value="CHLORIDE CHANNEL PROTEIN CLC-E"/>
    <property type="match status" value="1"/>
</dbReference>
<dbReference type="PANTHER" id="PTHR43427:SF12">
    <property type="entry name" value="CHLORIDE TRANSPORTER"/>
    <property type="match status" value="1"/>
</dbReference>
<keyword evidence="4 6" id="KW-0472">Membrane</keyword>
<feature type="compositionally biased region" description="Polar residues" evidence="5">
    <location>
        <begin position="432"/>
        <end position="443"/>
    </location>
</feature>
<feature type="transmembrane region" description="Helical" evidence="6">
    <location>
        <begin position="317"/>
        <end position="350"/>
    </location>
</feature>
<comment type="subcellular location">
    <subcellularLocation>
        <location evidence="1">Membrane</location>
        <topology evidence="1">Multi-pass membrane protein</topology>
    </subcellularLocation>
</comment>
<feature type="transmembrane region" description="Helical" evidence="6">
    <location>
        <begin position="12"/>
        <end position="34"/>
    </location>
</feature>
<feature type="transmembrane region" description="Helical" evidence="6">
    <location>
        <begin position="370"/>
        <end position="391"/>
    </location>
</feature>
<evidence type="ECO:0000256" key="1">
    <source>
        <dbReference type="ARBA" id="ARBA00004141"/>
    </source>
</evidence>
<comment type="caution">
    <text evidence="7">The sequence shown here is derived from an EMBL/GenBank/DDBJ whole genome shotgun (WGS) entry which is preliminary data.</text>
</comment>
<accession>A0ABT5EXC7</accession>
<feature type="transmembrane region" description="Helical" evidence="6">
    <location>
        <begin position="46"/>
        <end position="62"/>
    </location>
</feature>